<gene>
    <name evidence="5" type="ORF">CONCODRAFT_80070</name>
</gene>
<dbReference type="Proteomes" id="UP000070444">
    <property type="component" value="Unassembled WGS sequence"/>
</dbReference>
<name>A0A137NY56_CONC2</name>
<dbReference type="PANTHER" id="PTHR12652:SF19">
    <property type="entry name" value="PEROXISOMAL BIOGENESIS FACTOR 11"/>
    <property type="match status" value="1"/>
</dbReference>
<dbReference type="InterPro" id="IPR008733">
    <property type="entry name" value="PEX11"/>
</dbReference>
<accession>A0A137NY56</accession>
<keyword evidence="3" id="KW-0576">Peroxisome</keyword>
<evidence type="ECO:0008006" key="7">
    <source>
        <dbReference type="Google" id="ProtNLM"/>
    </source>
</evidence>
<evidence type="ECO:0000313" key="6">
    <source>
        <dbReference type="Proteomes" id="UP000070444"/>
    </source>
</evidence>
<dbReference type="OMA" id="YSIRVYL"/>
<sequence>MTLEKLTSHNVKEVIYAAKHAKFYSVIAKLFSTCDGRDKFMKVIQYTLALLMLIGIKPYNLIPKLQPKIQNIIGMFGDTRKVIRLGNFTSNLSKLIYLVQGKGLNPSKKLSELENSHYNLLVLRYTSEMINNITDDLYCLGKFGVIDKSIQPIVKPISINLWWTTLSIDMYLNFRKLINLHSQQELDRLRGDPVNQKLEAELSTLKWTMTKIGADMIFCAYDLFNIKANPHYQHSSGILSGLISASRLWTSTYSSVTY</sequence>
<comment type="subcellular location">
    <subcellularLocation>
        <location evidence="4">Peroxisome membrane</location>
    </subcellularLocation>
</comment>
<dbReference type="Pfam" id="PF05648">
    <property type="entry name" value="PEX11"/>
    <property type="match status" value="1"/>
</dbReference>
<reference evidence="5 6" key="1">
    <citation type="journal article" date="2015" name="Genome Biol. Evol.">
        <title>Phylogenomic analyses indicate that early fungi evolved digesting cell walls of algal ancestors of land plants.</title>
        <authorList>
            <person name="Chang Y."/>
            <person name="Wang S."/>
            <person name="Sekimoto S."/>
            <person name="Aerts A.L."/>
            <person name="Choi C."/>
            <person name="Clum A."/>
            <person name="LaButti K.M."/>
            <person name="Lindquist E.A."/>
            <person name="Yee Ngan C."/>
            <person name="Ohm R.A."/>
            <person name="Salamov A.A."/>
            <person name="Grigoriev I.V."/>
            <person name="Spatafora J.W."/>
            <person name="Berbee M.L."/>
        </authorList>
    </citation>
    <scope>NUCLEOTIDE SEQUENCE [LARGE SCALE GENOMIC DNA]</scope>
    <source>
        <strain evidence="5 6">NRRL 28638</strain>
    </source>
</reference>
<evidence type="ECO:0000256" key="1">
    <source>
        <dbReference type="ARBA" id="ARBA00022593"/>
    </source>
</evidence>
<dbReference type="GO" id="GO:0005778">
    <property type="term" value="C:peroxisomal membrane"/>
    <property type="evidence" value="ECO:0007669"/>
    <property type="project" value="UniProtKB-SubCell"/>
</dbReference>
<dbReference type="EMBL" id="KQ964625">
    <property type="protein sequence ID" value="KXN67608.1"/>
    <property type="molecule type" value="Genomic_DNA"/>
</dbReference>
<protein>
    <recommendedName>
        <fullName evidence="7">Peroxisomal biogenesis factor 11</fullName>
    </recommendedName>
</protein>
<dbReference type="PANTHER" id="PTHR12652">
    <property type="entry name" value="PEROXISOMAL BIOGENESIS FACTOR 11"/>
    <property type="match status" value="1"/>
</dbReference>
<dbReference type="AlphaFoldDB" id="A0A137NY56"/>
<evidence type="ECO:0000256" key="2">
    <source>
        <dbReference type="ARBA" id="ARBA00023136"/>
    </source>
</evidence>
<evidence type="ECO:0000256" key="3">
    <source>
        <dbReference type="ARBA" id="ARBA00023140"/>
    </source>
</evidence>
<dbReference type="GO" id="GO:0016559">
    <property type="term" value="P:peroxisome fission"/>
    <property type="evidence" value="ECO:0007669"/>
    <property type="project" value="InterPro"/>
</dbReference>
<evidence type="ECO:0000256" key="4">
    <source>
        <dbReference type="ARBA" id="ARBA00046271"/>
    </source>
</evidence>
<keyword evidence="1" id="KW-0962">Peroxisome biogenesis</keyword>
<organism evidence="5 6">
    <name type="scientific">Conidiobolus coronatus (strain ATCC 28846 / CBS 209.66 / NRRL 28638)</name>
    <name type="common">Delacroixia coronata</name>
    <dbReference type="NCBI Taxonomy" id="796925"/>
    <lineage>
        <taxon>Eukaryota</taxon>
        <taxon>Fungi</taxon>
        <taxon>Fungi incertae sedis</taxon>
        <taxon>Zoopagomycota</taxon>
        <taxon>Entomophthoromycotina</taxon>
        <taxon>Entomophthoromycetes</taxon>
        <taxon>Entomophthorales</taxon>
        <taxon>Ancylistaceae</taxon>
        <taxon>Conidiobolus</taxon>
    </lineage>
</organism>
<dbReference type="OrthoDB" id="411017at2759"/>
<dbReference type="STRING" id="796925.A0A137NY56"/>
<evidence type="ECO:0000313" key="5">
    <source>
        <dbReference type="EMBL" id="KXN67608.1"/>
    </source>
</evidence>
<keyword evidence="6" id="KW-1185">Reference proteome</keyword>
<proteinExistence type="predicted"/>
<keyword evidence="2" id="KW-0472">Membrane</keyword>